<dbReference type="PANTHER" id="PTHR30258:SF3">
    <property type="entry name" value="SLL1921 PROTEIN"/>
    <property type="match status" value="1"/>
</dbReference>
<dbReference type="InterPro" id="IPR027417">
    <property type="entry name" value="P-loop_NTPase"/>
</dbReference>
<dbReference type="Gene3D" id="3.40.50.300">
    <property type="entry name" value="P-loop containing nucleotide triphosphate hydrolases"/>
    <property type="match status" value="1"/>
</dbReference>
<keyword evidence="6" id="KW-1185">Reference proteome</keyword>
<protein>
    <submittedName>
        <fullName evidence="5">Twitching motility protein PilT</fullName>
    </submittedName>
</protein>
<dbReference type="SUPFAM" id="SSF52540">
    <property type="entry name" value="P-loop containing nucleoside triphosphate hydrolases"/>
    <property type="match status" value="1"/>
</dbReference>
<comment type="similarity">
    <text evidence="1">Belongs to the GSP E family.</text>
</comment>
<sequence length="320" mass="35470">MSLADLQFNDLLLFPDGTARLKGCPGVGTQLVPVPDDCAQEVAELPALLGRHEQMAMRYRHRDITYRVARIDDVDGRRNWFLRRLADAVPSFESLGLLGVLCSWLLAEEQRQGLVLFSGAQASGKTTTASAFVARRLELYGGHSVTFENPAELPLAGSWGSGGYCFQTEISSDDELAQEIERAHRYASPDIIFIGEIRTRHAAFEALRIALGSSRQLVVATIHGQDVITALDRLVNWARELDGDNARQNLADALLAVIHLSLENDSDGQRRLSSPQFLLLPFKESSRGIRAKLRDGQFHTLNDDMRELKARIAHKGEQGI</sequence>
<dbReference type="GO" id="GO:0016887">
    <property type="term" value="F:ATP hydrolysis activity"/>
    <property type="evidence" value="ECO:0007669"/>
    <property type="project" value="TreeGrafter"/>
</dbReference>
<evidence type="ECO:0000256" key="2">
    <source>
        <dbReference type="ARBA" id="ARBA00022741"/>
    </source>
</evidence>
<feature type="domain" description="Bacterial type II secretion system protein E" evidence="4">
    <location>
        <begin position="107"/>
        <end position="260"/>
    </location>
</feature>
<dbReference type="PANTHER" id="PTHR30258">
    <property type="entry name" value="TYPE II SECRETION SYSTEM PROTEIN GSPE-RELATED"/>
    <property type="match status" value="1"/>
</dbReference>
<dbReference type="STRING" id="571438.SAMN05192586_10418"/>
<reference evidence="6" key="1">
    <citation type="submission" date="2016-10" db="EMBL/GenBank/DDBJ databases">
        <authorList>
            <person name="Varghese N."/>
            <person name="Submissions S."/>
        </authorList>
    </citation>
    <scope>NUCLEOTIDE SEQUENCE [LARGE SCALE GENOMIC DNA]</scope>
    <source>
        <strain evidence="6">KHC7</strain>
    </source>
</reference>
<dbReference type="InterPro" id="IPR001482">
    <property type="entry name" value="T2SS/T4SS_dom"/>
</dbReference>
<dbReference type="GO" id="GO:0005886">
    <property type="term" value="C:plasma membrane"/>
    <property type="evidence" value="ECO:0007669"/>
    <property type="project" value="TreeGrafter"/>
</dbReference>
<evidence type="ECO:0000259" key="4">
    <source>
        <dbReference type="Pfam" id="PF00437"/>
    </source>
</evidence>
<dbReference type="GO" id="GO:0005524">
    <property type="term" value="F:ATP binding"/>
    <property type="evidence" value="ECO:0007669"/>
    <property type="project" value="UniProtKB-KW"/>
</dbReference>
<gene>
    <name evidence="5" type="ORF">SAMN05192586_10418</name>
</gene>
<organism evidence="5 6">
    <name type="scientific">Desulfovibrio legallii</name>
    <dbReference type="NCBI Taxonomy" id="571438"/>
    <lineage>
        <taxon>Bacteria</taxon>
        <taxon>Pseudomonadati</taxon>
        <taxon>Thermodesulfobacteriota</taxon>
        <taxon>Desulfovibrionia</taxon>
        <taxon>Desulfovibrionales</taxon>
        <taxon>Desulfovibrionaceae</taxon>
        <taxon>Desulfovibrio</taxon>
    </lineage>
</organism>
<evidence type="ECO:0000313" key="6">
    <source>
        <dbReference type="Proteomes" id="UP000199355"/>
    </source>
</evidence>
<accession>A0A1G7K951</accession>
<dbReference type="EMBL" id="FNBX01000004">
    <property type="protein sequence ID" value="SDF33763.1"/>
    <property type="molecule type" value="Genomic_DNA"/>
</dbReference>
<dbReference type="OrthoDB" id="5442742at2"/>
<dbReference type="AlphaFoldDB" id="A0A1G7K951"/>
<dbReference type="Proteomes" id="UP000199355">
    <property type="component" value="Unassembled WGS sequence"/>
</dbReference>
<evidence type="ECO:0000313" key="5">
    <source>
        <dbReference type="EMBL" id="SDF33763.1"/>
    </source>
</evidence>
<dbReference type="RefSeq" id="WP_092152985.1">
    <property type="nucleotide sequence ID" value="NZ_FNBX01000004.1"/>
</dbReference>
<keyword evidence="3" id="KW-0067">ATP-binding</keyword>
<evidence type="ECO:0000256" key="3">
    <source>
        <dbReference type="ARBA" id="ARBA00022840"/>
    </source>
</evidence>
<name>A0A1G7K951_9BACT</name>
<evidence type="ECO:0000256" key="1">
    <source>
        <dbReference type="ARBA" id="ARBA00006611"/>
    </source>
</evidence>
<keyword evidence="2" id="KW-0547">Nucleotide-binding</keyword>
<dbReference type="Pfam" id="PF00437">
    <property type="entry name" value="T2SSE"/>
    <property type="match status" value="1"/>
</dbReference>
<proteinExistence type="inferred from homology"/>